<proteinExistence type="predicted"/>
<dbReference type="InterPro" id="IPR001345">
    <property type="entry name" value="PG/BPGM_mutase_AS"/>
</dbReference>
<feature type="binding site" evidence="4">
    <location>
        <position position="62"/>
    </location>
    <ligand>
        <name>substrate</name>
    </ligand>
</feature>
<dbReference type="InterPro" id="IPR029033">
    <property type="entry name" value="His_PPase_superfam"/>
</dbReference>
<feature type="active site" description="Proton donor/acceptor" evidence="3">
    <location>
        <position position="92"/>
    </location>
</feature>
<reference evidence="5 6" key="1">
    <citation type="journal article" date="2016" name="Nat. Commun.">
        <title>Thousands of microbial genomes shed light on interconnected biogeochemical processes in an aquifer system.</title>
        <authorList>
            <person name="Anantharaman K."/>
            <person name="Brown C.T."/>
            <person name="Hug L.A."/>
            <person name="Sharon I."/>
            <person name="Castelle C.J."/>
            <person name="Probst A.J."/>
            <person name="Thomas B.C."/>
            <person name="Singh A."/>
            <person name="Wilkins M.J."/>
            <person name="Karaoz U."/>
            <person name="Brodie E.L."/>
            <person name="Williams K.H."/>
            <person name="Hubbard S.S."/>
            <person name="Banfield J.F."/>
        </authorList>
    </citation>
    <scope>NUCLEOTIDE SEQUENCE [LARGE SCALE GENOMIC DNA]</scope>
</reference>
<dbReference type="GO" id="GO:0005737">
    <property type="term" value="C:cytoplasm"/>
    <property type="evidence" value="ECO:0007669"/>
    <property type="project" value="TreeGrafter"/>
</dbReference>
<dbReference type="SUPFAM" id="SSF53254">
    <property type="entry name" value="Phosphoglycerate mutase-like"/>
    <property type="match status" value="1"/>
</dbReference>
<dbReference type="CDD" id="cd07067">
    <property type="entry name" value="HP_PGM_like"/>
    <property type="match status" value="1"/>
</dbReference>
<dbReference type="InterPro" id="IPR013078">
    <property type="entry name" value="His_Pase_superF_clade-1"/>
</dbReference>
<evidence type="ECO:0000256" key="1">
    <source>
        <dbReference type="ARBA" id="ARBA00023152"/>
    </source>
</evidence>
<dbReference type="EMBL" id="MFHI01000004">
    <property type="protein sequence ID" value="OGF79418.1"/>
    <property type="molecule type" value="Genomic_DNA"/>
</dbReference>
<accession>A0A1F5WUT9</accession>
<keyword evidence="2" id="KW-0413">Isomerase</keyword>
<dbReference type="AlphaFoldDB" id="A0A1F5WUT9"/>
<gene>
    <name evidence="5" type="ORF">A2W54_03070</name>
</gene>
<dbReference type="Gene3D" id="3.40.50.1240">
    <property type="entry name" value="Phosphoglycerate mutase-like"/>
    <property type="match status" value="1"/>
</dbReference>
<comment type="caution">
    <text evidence="5">The sequence shown here is derived from an EMBL/GenBank/DDBJ whole genome shotgun (WGS) entry which is preliminary data.</text>
</comment>
<dbReference type="PROSITE" id="PS00175">
    <property type="entry name" value="PG_MUTASE"/>
    <property type="match status" value="1"/>
</dbReference>
<evidence type="ECO:0008006" key="7">
    <source>
        <dbReference type="Google" id="ProtNLM"/>
    </source>
</evidence>
<feature type="binding site" evidence="4">
    <location>
        <begin position="9"/>
        <end position="16"/>
    </location>
    <ligand>
        <name>substrate</name>
    </ligand>
</feature>
<dbReference type="InterPro" id="IPR050275">
    <property type="entry name" value="PGM_Phosphatase"/>
</dbReference>
<evidence type="ECO:0000313" key="5">
    <source>
        <dbReference type="EMBL" id="OGF79418.1"/>
    </source>
</evidence>
<dbReference type="PANTHER" id="PTHR48100">
    <property type="entry name" value="BROAD-SPECIFICITY PHOSPHATASE YOR283W-RELATED"/>
    <property type="match status" value="1"/>
</dbReference>
<sequence length="214" mass="24311">MKKTIYLIRHGQTDANLEHVYQGVSGDNPLNAEGIRQATLLGLWMEKYLSPPEIILSSPAQRALITAFYIHDAYKGKPLPKRGVFKVEDFHEINHGDWEGKSDSDVAKEYPELYKMWHENPMAVRFPGGESMPEAAKRIFDTWTKEVLKSDEKCLMLVAHAGINFQIINGVLGSEKLRNVHQDNSCLNIIEMNDDGKLRIKLLNSTVHLLEAQK</sequence>
<keyword evidence="1" id="KW-0324">Glycolysis</keyword>
<dbReference type="SMART" id="SM00855">
    <property type="entry name" value="PGAM"/>
    <property type="match status" value="1"/>
</dbReference>
<dbReference type="Proteomes" id="UP000178425">
    <property type="component" value="Unassembled WGS sequence"/>
</dbReference>
<evidence type="ECO:0000256" key="4">
    <source>
        <dbReference type="PIRSR" id="PIRSR613078-2"/>
    </source>
</evidence>
<name>A0A1F5WUT9_9BACT</name>
<dbReference type="PANTHER" id="PTHR48100:SF1">
    <property type="entry name" value="HISTIDINE PHOSPHATASE FAMILY PROTEIN-RELATED"/>
    <property type="match status" value="1"/>
</dbReference>
<feature type="active site" description="Tele-phosphohistidine intermediate" evidence="3">
    <location>
        <position position="10"/>
    </location>
</feature>
<evidence type="ECO:0000256" key="3">
    <source>
        <dbReference type="PIRSR" id="PIRSR613078-1"/>
    </source>
</evidence>
<evidence type="ECO:0000256" key="2">
    <source>
        <dbReference type="ARBA" id="ARBA00023235"/>
    </source>
</evidence>
<dbReference type="Pfam" id="PF00300">
    <property type="entry name" value="His_Phos_1"/>
    <property type="match status" value="1"/>
</dbReference>
<organism evidence="5 6">
    <name type="scientific">Candidatus Giovannonibacteria bacterium RIFCSPHIGHO2_02_43_13</name>
    <dbReference type="NCBI Taxonomy" id="1798330"/>
    <lineage>
        <taxon>Bacteria</taxon>
        <taxon>Candidatus Giovannoniibacteriota</taxon>
    </lineage>
</organism>
<evidence type="ECO:0000313" key="6">
    <source>
        <dbReference type="Proteomes" id="UP000178425"/>
    </source>
</evidence>
<protein>
    <recommendedName>
        <fullName evidence="7">Phosphoglycerate mutase</fullName>
    </recommendedName>
</protein>
<dbReference type="GO" id="GO:0016791">
    <property type="term" value="F:phosphatase activity"/>
    <property type="evidence" value="ECO:0007669"/>
    <property type="project" value="TreeGrafter"/>
</dbReference>